<dbReference type="GO" id="GO:0008236">
    <property type="term" value="F:serine-type peptidase activity"/>
    <property type="evidence" value="ECO:0007669"/>
    <property type="project" value="UniProtKB-KW"/>
</dbReference>
<reference evidence="8 9" key="1">
    <citation type="submission" date="2015-12" db="EMBL/GenBank/DDBJ databases">
        <title>Genome sequence of Oceanibaculum pacificum MCCC 1A02656.</title>
        <authorList>
            <person name="Lu L."/>
            <person name="Lai Q."/>
            <person name="Shao Z."/>
            <person name="Qian P."/>
        </authorList>
    </citation>
    <scope>NUCLEOTIDE SEQUENCE [LARGE SCALE GENOMIC DNA]</scope>
    <source>
        <strain evidence="8 9">MCCC 1A02656</strain>
    </source>
</reference>
<dbReference type="InterPro" id="IPR029045">
    <property type="entry name" value="ClpP/crotonase-like_dom_sf"/>
</dbReference>
<dbReference type="PIRSF" id="PIRSF001217">
    <property type="entry name" value="Protease_4_SppA"/>
    <property type="match status" value="1"/>
</dbReference>
<sequence>MLTWLRRLIVGLLALFGVAALILFGGIYYAIDRLTPELPEQWRETDLPERMVLSMTLTGPLAETASDDPFSSIASGFNGQPTLVETLQAIDRAARDHRVGALYADLSHAEMGQAEAQELREAVQRFRAAGKPAIAFADTFGEAGAASAAYYLATAFDEIWLQPSGDLGLTGISLEFLFFRQALSEIGVEPQMFQRHEYKGVIEMLAREQMSAPVRENYQQLVQSLFDRMVADIADARGIDAAALRALIDRAPLSAEDALAGKLVDRLAYIDTARGAVLARAGEQAVPVPLTRYASAMPAYDGAATDVALIVGAGPIVRQAEASNLMPEVASSARIVRAIEAAIADPEIEAILLRVDSPGGSYIASDSILHAVERAKAAGKPVVAWMGDVAASGGYFIAMGADRIIAQPTSITGSIGVAGGKVVVAGLLEKLGIGHDAISVGANARLYSPIEPFDYAGAQRMNAQLDRIYADFSGKAAAARGLDDAAIDRAARGRVWSGTDAQAMGLIDDLGGYHMALEALREALSLEPQAALQLLPFPPRRKPLDALMETMRGGGGFFGVLTQVQTLTRLLAGLQPWLAAGSAPAPLQAPVQPAIGHTR</sequence>
<dbReference type="SUPFAM" id="SSF52096">
    <property type="entry name" value="ClpP/crotonase"/>
    <property type="match status" value="2"/>
</dbReference>
<comment type="similarity">
    <text evidence="1">Belongs to the peptidase S49 family.</text>
</comment>
<evidence type="ECO:0000256" key="1">
    <source>
        <dbReference type="ARBA" id="ARBA00008683"/>
    </source>
</evidence>
<keyword evidence="3" id="KW-0378">Hydrolase</keyword>
<accession>A0A154W9W6</accession>
<feature type="transmembrane region" description="Helical" evidence="6">
    <location>
        <begin position="12"/>
        <end position="31"/>
    </location>
</feature>
<keyword evidence="6" id="KW-0812">Transmembrane</keyword>
<comment type="caution">
    <text evidence="8">The sequence shown here is derived from an EMBL/GenBank/DDBJ whole genome shotgun (WGS) entry which is preliminary data.</text>
</comment>
<feature type="active site" description="Nucleophile" evidence="5">
    <location>
        <position position="392"/>
    </location>
</feature>
<name>A0A154W9W6_9PROT</name>
<organism evidence="8 9">
    <name type="scientific">Oceanibaculum pacificum</name>
    <dbReference type="NCBI Taxonomy" id="580166"/>
    <lineage>
        <taxon>Bacteria</taxon>
        <taxon>Pseudomonadati</taxon>
        <taxon>Pseudomonadota</taxon>
        <taxon>Alphaproteobacteria</taxon>
        <taxon>Rhodospirillales</taxon>
        <taxon>Oceanibaculaceae</taxon>
        <taxon>Oceanibaculum</taxon>
    </lineage>
</organism>
<dbReference type="OrthoDB" id="9764363at2"/>
<evidence type="ECO:0000259" key="7">
    <source>
        <dbReference type="Pfam" id="PF01343"/>
    </source>
</evidence>
<dbReference type="CDD" id="cd07018">
    <property type="entry name" value="S49_SppA_67K_type"/>
    <property type="match status" value="1"/>
</dbReference>
<dbReference type="PANTHER" id="PTHR33209">
    <property type="entry name" value="PROTEASE 4"/>
    <property type="match status" value="1"/>
</dbReference>
<protein>
    <recommendedName>
        <fullName evidence="7">Peptidase S49 domain-containing protein</fullName>
    </recommendedName>
</protein>
<keyword evidence="4" id="KW-0720">Serine protease</keyword>
<keyword evidence="6" id="KW-0472">Membrane</keyword>
<evidence type="ECO:0000256" key="5">
    <source>
        <dbReference type="PIRSR" id="PIRSR001217-1"/>
    </source>
</evidence>
<evidence type="ECO:0000256" key="3">
    <source>
        <dbReference type="ARBA" id="ARBA00022801"/>
    </source>
</evidence>
<keyword evidence="9" id="KW-1185">Reference proteome</keyword>
<dbReference type="AlphaFoldDB" id="A0A154W9W6"/>
<dbReference type="InterPro" id="IPR047217">
    <property type="entry name" value="S49_SppA_67K_type_N"/>
</dbReference>
<dbReference type="Gene3D" id="3.90.226.10">
    <property type="entry name" value="2-enoyl-CoA Hydratase, Chain A, domain 1"/>
    <property type="match status" value="3"/>
</dbReference>
<dbReference type="InterPro" id="IPR002142">
    <property type="entry name" value="Peptidase_S49"/>
</dbReference>
<dbReference type="EMBL" id="LPXN01000090">
    <property type="protein sequence ID" value="KZD10311.1"/>
    <property type="molecule type" value="Genomic_DNA"/>
</dbReference>
<dbReference type="RefSeq" id="WP_067553868.1">
    <property type="nucleotide sequence ID" value="NZ_LPXN01000090.1"/>
</dbReference>
<dbReference type="CDD" id="cd07023">
    <property type="entry name" value="S49_Sppa_N_C"/>
    <property type="match status" value="1"/>
</dbReference>
<dbReference type="GO" id="GO:0016020">
    <property type="term" value="C:membrane"/>
    <property type="evidence" value="ECO:0007669"/>
    <property type="project" value="InterPro"/>
</dbReference>
<feature type="active site" description="Proton donor/acceptor" evidence="5">
    <location>
        <position position="199"/>
    </location>
</feature>
<feature type="domain" description="Peptidase S49" evidence="7">
    <location>
        <begin position="375"/>
        <end position="524"/>
    </location>
</feature>
<evidence type="ECO:0000256" key="2">
    <source>
        <dbReference type="ARBA" id="ARBA00022670"/>
    </source>
</evidence>
<dbReference type="InterPro" id="IPR004634">
    <property type="entry name" value="Pept_S49_pIV"/>
</dbReference>
<gene>
    <name evidence="8" type="ORF">AUP43_06205</name>
</gene>
<feature type="domain" description="Peptidase S49" evidence="7">
    <location>
        <begin position="126"/>
        <end position="274"/>
    </location>
</feature>
<keyword evidence="2" id="KW-0645">Protease</keyword>
<dbReference type="STRING" id="580166.AUP43_06205"/>
<dbReference type="GO" id="GO:0006465">
    <property type="term" value="P:signal peptide processing"/>
    <property type="evidence" value="ECO:0007669"/>
    <property type="project" value="InterPro"/>
</dbReference>
<evidence type="ECO:0000313" key="8">
    <source>
        <dbReference type="EMBL" id="KZD10311.1"/>
    </source>
</evidence>
<proteinExistence type="inferred from homology"/>
<dbReference type="PANTHER" id="PTHR33209:SF1">
    <property type="entry name" value="PEPTIDASE S49 DOMAIN-CONTAINING PROTEIN"/>
    <property type="match status" value="1"/>
</dbReference>
<evidence type="ECO:0000313" key="9">
    <source>
        <dbReference type="Proteomes" id="UP000076400"/>
    </source>
</evidence>
<keyword evidence="6" id="KW-1133">Transmembrane helix</keyword>
<dbReference type="InterPro" id="IPR047272">
    <property type="entry name" value="S49_SppA_C"/>
</dbReference>
<dbReference type="Pfam" id="PF01343">
    <property type="entry name" value="Peptidase_S49"/>
    <property type="match status" value="2"/>
</dbReference>
<evidence type="ECO:0000256" key="4">
    <source>
        <dbReference type="ARBA" id="ARBA00022825"/>
    </source>
</evidence>
<dbReference type="Proteomes" id="UP000076400">
    <property type="component" value="Unassembled WGS sequence"/>
</dbReference>
<evidence type="ECO:0000256" key="6">
    <source>
        <dbReference type="SAM" id="Phobius"/>
    </source>
</evidence>